<evidence type="ECO:0000256" key="1">
    <source>
        <dbReference type="SAM" id="Coils"/>
    </source>
</evidence>
<feature type="compositionally biased region" description="Polar residues" evidence="2">
    <location>
        <begin position="361"/>
        <end position="380"/>
    </location>
</feature>
<dbReference type="Pfam" id="PF07923">
    <property type="entry name" value="N1221"/>
    <property type="match status" value="1"/>
</dbReference>
<dbReference type="EMBL" id="JBANRG010000002">
    <property type="protein sequence ID" value="KAK7470929.1"/>
    <property type="molecule type" value="Genomic_DNA"/>
</dbReference>
<dbReference type="InterPro" id="IPR012486">
    <property type="entry name" value="Far11/STRP_N"/>
</dbReference>
<feature type="region of interest" description="Disordered" evidence="2">
    <location>
        <begin position="349"/>
        <end position="399"/>
    </location>
</feature>
<dbReference type="SMART" id="SM01293">
    <property type="entry name" value="DUF3402"/>
    <property type="match status" value="1"/>
</dbReference>
<dbReference type="PANTHER" id="PTHR13239">
    <property type="entry name" value="PROTEIN REQUIRED FOR HYPHAL ANASTOMOSIS HAM-2"/>
    <property type="match status" value="1"/>
</dbReference>
<feature type="compositionally biased region" description="Acidic residues" evidence="2">
    <location>
        <begin position="1045"/>
        <end position="1063"/>
    </location>
</feature>
<feature type="compositionally biased region" description="Pro residues" evidence="2">
    <location>
        <begin position="381"/>
        <end position="393"/>
    </location>
</feature>
<protein>
    <submittedName>
        <fullName evidence="5">Factor arrest protein 11</fullName>
    </submittedName>
</protein>
<feature type="compositionally biased region" description="Gly residues" evidence="2">
    <location>
        <begin position="937"/>
        <end position="954"/>
    </location>
</feature>
<evidence type="ECO:0000256" key="2">
    <source>
        <dbReference type="SAM" id="MobiDB-lite"/>
    </source>
</evidence>
<name>A0ABR1K4G0_9AGAR</name>
<keyword evidence="6" id="KW-1185">Reference proteome</keyword>
<feature type="compositionally biased region" description="Pro residues" evidence="2">
    <location>
        <begin position="309"/>
        <end position="326"/>
    </location>
</feature>
<gene>
    <name evidence="5" type="primary">FAR11</name>
    <name evidence="5" type="ORF">VKT23_002345</name>
</gene>
<evidence type="ECO:0000259" key="4">
    <source>
        <dbReference type="SMART" id="SM01293"/>
    </source>
</evidence>
<dbReference type="PANTHER" id="PTHR13239:SF4">
    <property type="entry name" value="AT25231P"/>
    <property type="match status" value="1"/>
</dbReference>
<feature type="region of interest" description="Disordered" evidence="2">
    <location>
        <begin position="305"/>
        <end position="328"/>
    </location>
</feature>
<feature type="region of interest" description="Disordered" evidence="2">
    <location>
        <begin position="563"/>
        <end position="589"/>
    </location>
</feature>
<feature type="coiled-coil region" evidence="1">
    <location>
        <begin position="492"/>
        <end position="528"/>
    </location>
</feature>
<dbReference type="InterPro" id="IPR021819">
    <property type="entry name" value="Far11/STRP_C"/>
</dbReference>
<dbReference type="Proteomes" id="UP001498398">
    <property type="component" value="Unassembled WGS sequence"/>
</dbReference>
<feature type="compositionally biased region" description="Basic and acidic residues" evidence="2">
    <location>
        <begin position="987"/>
        <end position="998"/>
    </location>
</feature>
<keyword evidence="1" id="KW-0175">Coiled coil</keyword>
<organism evidence="5 6">
    <name type="scientific">Marasmiellus scandens</name>
    <dbReference type="NCBI Taxonomy" id="2682957"/>
    <lineage>
        <taxon>Eukaryota</taxon>
        <taxon>Fungi</taxon>
        <taxon>Dikarya</taxon>
        <taxon>Basidiomycota</taxon>
        <taxon>Agaricomycotina</taxon>
        <taxon>Agaricomycetes</taxon>
        <taxon>Agaricomycetidae</taxon>
        <taxon>Agaricales</taxon>
        <taxon>Marasmiineae</taxon>
        <taxon>Omphalotaceae</taxon>
        <taxon>Marasmiellus</taxon>
    </lineage>
</organism>
<proteinExistence type="predicted"/>
<evidence type="ECO:0000313" key="5">
    <source>
        <dbReference type="EMBL" id="KAK7470929.1"/>
    </source>
</evidence>
<evidence type="ECO:0000259" key="3">
    <source>
        <dbReference type="SMART" id="SM01292"/>
    </source>
</evidence>
<feature type="region of interest" description="Disordered" evidence="2">
    <location>
        <begin position="980"/>
        <end position="1079"/>
    </location>
</feature>
<feature type="domain" description="Far11/STRP N-terminal" evidence="3">
    <location>
        <begin position="31"/>
        <end position="321"/>
    </location>
</feature>
<feature type="domain" description="Far11/STRP C-terminal" evidence="4">
    <location>
        <begin position="424"/>
        <end position="916"/>
    </location>
</feature>
<evidence type="ECO:0000313" key="6">
    <source>
        <dbReference type="Proteomes" id="UP001498398"/>
    </source>
</evidence>
<feature type="region of interest" description="Disordered" evidence="2">
    <location>
        <begin position="937"/>
        <end position="959"/>
    </location>
</feature>
<dbReference type="Pfam" id="PF11882">
    <property type="entry name" value="DUF3402"/>
    <property type="match status" value="1"/>
</dbReference>
<accession>A0ABR1K4G0</accession>
<dbReference type="InterPro" id="IPR040185">
    <property type="entry name" value="Far11/STRP"/>
</dbReference>
<reference evidence="5 6" key="1">
    <citation type="submission" date="2024-01" db="EMBL/GenBank/DDBJ databases">
        <title>A draft genome for the cacao thread blight pathogen Marasmiellus scandens.</title>
        <authorList>
            <person name="Baruah I.K."/>
            <person name="Leung J."/>
            <person name="Bukari Y."/>
            <person name="Amoako-Attah I."/>
            <person name="Meinhardt L.W."/>
            <person name="Bailey B.A."/>
            <person name="Cohen S.P."/>
        </authorList>
    </citation>
    <scope>NUCLEOTIDE SEQUENCE [LARGE SCALE GENOMIC DNA]</scope>
    <source>
        <strain evidence="5 6">GH-19</strain>
    </source>
</reference>
<comment type="caution">
    <text evidence="5">The sequence shown here is derived from an EMBL/GenBank/DDBJ whole genome shotgun (WGS) entry which is preliminary data.</text>
</comment>
<sequence>MNTDNGVPQSMDSITLGQLKAMVGTVPKPKQWWYDYNYDDEDTVMNEIDELYSYVEMPQVAENLKAWQGSFTEEWTKSTPAKRKVHVELLLEGLEHKDAVVRFTNSRRLFYIVQGTFAETVSPEHQLHWIFENCKIVRAANGVSTIVEALKIASSKHDLLCSLSDSDLAQLNVSPNDKSDLQEEVLTEISVYFGMLYHLIEIFKGHDDFADELMSLEPPLPVYLFNIVSGLRDKSAKGYPIKKLLLLLWKTLLACCGGIREHARVKNLARELAGLQTGPEVDKAATIIKSSPLDIELFRQETSVKYPTFTPPPPPPAGPSDPPIFKPIPINATSRLAQAYSPIPVRHHYHHDDAESHPGLPNTSSSFQQTTNGPFRTSIQPPTPVPTPPPAGPKPKKLQYQTDQSRPFLFPFSKTQGRDARLVPFAIDEADKLYNKHMYISLSLYQMWKTREDCMTFESGLDHMPGTGGEFQSSTFVNKDPETETAEPLPDVALLDEKIAEAAAALEKAQTASEKRKAKERREDLMRLKRVEQIYSASLPVLSGWVLVLLKLLLATVSAGTNPPQSATSSAFPPGVSSPAQEQPNLPPPTLDEIDVTRHREITTKAASAILLLTLKWFKVSHVMKFHHLGQLLLDTNCLLLLLKMFGMQEVPTALVSKADSPENNFFRYCFLNFSKNAHQARPEDNMLKPPRHTIIKTQKLPNGEIHEEEVEMVTDFSWRNFFSTINFAKIMQKLSKNRSHRIWMLVQYKSSAVLKRMLRVQHPMLQLHLLKLIKSQVPFCGRKWRQSNMKVITVIYLNCRLDLRDEWLTGNEVDDVSDAQAQETALRHLVKFYNNRRYGPGATVQQHAPAHRRSGSISNNIEDLHPGPELSGIIRSVGTPNIVEADVFPPARSHAPDSSIFLPYIPEDISFEEEYEEYISDLDWSEEQSNGPLFGGTGAGGVGGVGGGSGSGTGTSAWSRLPEFAADIAGDISDSESIVSIGDLGDEGRLDSSRDDGESVEDENLNNWEHMSPRTMAALPKSPAGKRRASSGSGGLRPVKPFGLDDETAVDDEDEEGEEEEVGPAPREKSAFASGAGVDEVEYAYGV</sequence>
<dbReference type="SMART" id="SM01292">
    <property type="entry name" value="N1221"/>
    <property type="match status" value="1"/>
</dbReference>